<dbReference type="InterPro" id="IPR027417">
    <property type="entry name" value="P-loop_NTPase"/>
</dbReference>
<sequence>MNFEETRKVVEAAIQEHEHRHLTDVELTILRGSWEGQTYDEMAKSSMYEASYLKGDAGHKFWKLLTEVLGEPVSKRNFRAVVERSQFSHKVATSVRSLNLTYTMKYVQHPRLETLCQQEILQPGSLLKIKAPPKMGKTLHLSMLINYAEKVQGYRAVDLKLRLAEKADFENLDKFLRWFCSSITQMLNQELDHKIDEHWNQQLGNSKLKCMKYFEDYLLNENEPPLVLGLDDVDRVFQNPEIAGDFFNMLRSWHEKARTREIWGRFRLIVTYTEYTLLDITNSPFYNVGEEIELPELSADQIKDLANMYELDWNDDQVNLLMNMVGGHPYLVREAIEHVQRWGMQLEEILKIAPTEAGIYSEFLQENLWNLQQNLVKYPEMNQALKQLVTVNSPVKLESNLASKLYEIGLVKRQGNDVEPRCQLYRLYFQERLKDTQ</sequence>
<gene>
    <name evidence="2" type="ORF">I8748_23245</name>
</gene>
<accession>A0A8J7HYX2</accession>
<dbReference type="InterPro" id="IPR058651">
    <property type="entry name" value="HTH_VMAP-M9"/>
</dbReference>
<reference evidence="2 3" key="1">
    <citation type="journal article" date="2021" name="Int. J. Syst. Evol. Microbiol.">
        <title>Amazonocrinis nigriterrae gen. nov., sp. nov., Atlanticothrix silvestris gen. nov., sp. nov. and Dendronalium phyllosphericum gen. nov., sp. nov., nostocacean cyanobacteria from Brazilian environments.</title>
        <authorList>
            <person name="Alvarenga D.O."/>
            <person name="Andreote A.P.D."/>
            <person name="Branco L.H.Z."/>
            <person name="Delbaje E."/>
            <person name="Cruz R.B."/>
            <person name="Varani A.M."/>
            <person name="Fiore M.F."/>
        </authorList>
    </citation>
    <scope>NUCLEOTIDE SEQUENCE [LARGE SCALE GENOMIC DNA]</scope>
    <source>
        <strain evidence="2 3">CENA67</strain>
    </source>
</reference>
<name>A0A8J7HYX2_9NOST</name>
<evidence type="ECO:0000313" key="2">
    <source>
        <dbReference type="EMBL" id="MBH8565064.1"/>
    </source>
</evidence>
<dbReference type="Pfam" id="PF26355">
    <property type="entry name" value="HTH_VMAP-M9"/>
    <property type="match status" value="1"/>
</dbReference>
<evidence type="ECO:0000259" key="1">
    <source>
        <dbReference type="Pfam" id="PF26355"/>
    </source>
</evidence>
<dbReference type="RefSeq" id="WP_198126866.1">
    <property type="nucleotide sequence ID" value="NZ_JAECZC010000055.1"/>
</dbReference>
<proteinExistence type="predicted"/>
<organism evidence="2 3">
    <name type="scientific">Amazonocrinis nigriterrae CENA67</name>
    <dbReference type="NCBI Taxonomy" id="2794033"/>
    <lineage>
        <taxon>Bacteria</taxon>
        <taxon>Bacillati</taxon>
        <taxon>Cyanobacteriota</taxon>
        <taxon>Cyanophyceae</taxon>
        <taxon>Nostocales</taxon>
        <taxon>Nostocaceae</taxon>
        <taxon>Amazonocrinis</taxon>
        <taxon>Amazonocrinis nigriterrae</taxon>
    </lineage>
</organism>
<dbReference type="SUPFAM" id="SSF52540">
    <property type="entry name" value="P-loop containing nucleoside triphosphate hydrolases"/>
    <property type="match status" value="1"/>
</dbReference>
<comment type="caution">
    <text evidence="2">The sequence shown here is derived from an EMBL/GenBank/DDBJ whole genome shotgun (WGS) entry which is preliminary data.</text>
</comment>
<feature type="domain" description="vWA-MoxR associated protein N-terminal HTH" evidence="1">
    <location>
        <begin position="1"/>
        <end position="84"/>
    </location>
</feature>
<protein>
    <submittedName>
        <fullName evidence="2">AAA-like domain-containing protein</fullName>
    </submittedName>
</protein>
<evidence type="ECO:0000313" key="3">
    <source>
        <dbReference type="Proteomes" id="UP000632766"/>
    </source>
</evidence>
<dbReference type="Proteomes" id="UP000632766">
    <property type="component" value="Unassembled WGS sequence"/>
</dbReference>
<keyword evidence="3" id="KW-1185">Reference proteome</keyword>
<dbReference type="AlphaFoldDB" id="A0A8J7HYX2"/>
<dbReference type="Pfam" id="PF14516">
    <property type="entry name" value="AAA_35"/>
    <property type="match status" value="1"/>
</dbReference>
<dbReference type="EMBL" id="JAECZC010000055">
    <property type="protein sequence ID" value="MBH8565064.1"/>
    <property type="molecule type" value="Genomic_DNA"/>
</dbReference>